<organism evidence="1 2">
    <name type="scientific">Aldrovandia affinis</name>
    <dbReference type="NCBI Taxonomy" id="143900"/>
    <lineage>
        <taxon>Eukaryota</taxon>
        <taxon>Metazoa</taxon>
        <taxon>Chordata</taxon>
        <taxon>Craniata</taxon>
        <taxon>Vertebrata</taxon>
        <taxon>Euteleostomi</taxon>
        <taxon>Actinopterygii</taxon>
        <taxon>Neopterygii</taxon>
        <taxon>Teleostei</taxon>
        <taxon>Notacanthiformes</taxon>
        <taxon>Halosauridae</taxon>
        <taxon>Aldrovandia</taxon>
    </lineage>
</organism>
<dbReference type="Proteomes" id="UP001221898">
    <property type="component" value="Unassembled WGS sequence"/>
</dbReference>
<name>A0AAD7W1E8_9TELE</name>
<evidence type="ECO:0000313" key="2">
    <source>
        <dbReference type="Proteomes" id="UP001221898"/>
    </source>
</evidence>
<sequence>MSDGINFVSWGLGVAGPNEPKTLIRHFRKGPAGIRVASGMRGIYTPHTYTLRASLVPGDALRFAITTGISPAWLILQPSRLYWDQSNIAQEDEGQLRNFSLMSDHCCVSGLPKHQQLLFYNA</sequence>
<comment type="caution">
    <text evidence="1">The sequence shown here is derived from an EMBL/GenBank/DDBJ whole genome shotgun (WGS) entry which is preliminary data.</text>
</comment>
<protein>
    <submittedName>
        <fullName evidence="1">Uncharacterized protein</fullName>
    </submittedName>
</protein>
<gene>
    <name evidence="1" type="ORF">AAFF_G00290360</name>
</gene>
<keyword evidence="2" id="KW-1185">Reference proteome</keyword>
<reference evidence="1" key="1">
    <citation type="journal article" date="2023" name="Science">
        <title>Genome structures resolve the early diversification of teleost fishes.</title>
        <authorList>
            <person name="Parey E."/>
            <person name="Louis A."/>
            <person name="Montfort J."/>
            <person name="Bouchez O."/>
            <person name="Roques C."/>
            <person name="Iampietro C."/>
            <person name="Lluch J."/>
            <person name="Castinel A."/>
            <person name="Donnadieu C."/>
            <person name="Desvignes T."/>
            <person name="Floi Bucao C."/>
            <person name="Jouanno E."/>
            <person name="Wen M."/>
            <person name="Mejri S."/>
            <person name="Dirks R."/>
            <person name="Jansen H."/>
            <person name="Henkel C."/>
            <person name="Chen W.J."/>
            <person name="Zahm M."/>
            <person name="Cabau C."/>
            <person name="Klopp C."/>
            <person name="Thompson A.W."/>
            <person name="Robinson-Rechavi M."/>
            <person name="Braasch I."/>
            <person name="Lecointre G."/>
            <person name="Bobe J."/>
            <person name="Postlethwait J.H."/>
            <person name="Berthelot C."/>
            <person name="Roest Crollius H."/>
            <person name="Guiguen Y."/>
        </authorList>
    </citation>
    <scope>NUCLEOTIDE SEQUENCE</scope>
    <source>
        <strain evidence="1">NC1722</strain>
    </source>
</reference>
<accession>A0AAD7W1E8</accession>
<evidence type="ECO:0000313" key="1">
    <source>
        <dbReference type="EMBL" id="KAJ8372347.1"/>
    </source>
</evidence>
<dbReference type="AlphaFoldDB" id="A0AAD7W1E8"/>
<proteinExistence type="predicted"/>
<dbReference type="EMBL" id="JAINUG010000406">
    <property type="protein sequence ID" value="KAJ8372347.1"/>
    <property type="molecule type" value="Genomic_DNA"/>
</dbReference>